<proteinExistence type="predicted"/>
<dbReference type="Proteomes" id="UP000245468">
    <property type="component" value="Chromosome"/>
</dbReference>
<accession>A0A2S2DXY8</accession>
<reference evidence="2" key="1">
    <citation type="submission" date="2018-05" db="EMBL/GenBank/DDBJ databases">
        <title>Pseudarcicella sp. HME7025 Genome sequencing and assembly.</title>
        <authorList>
            <person name="Kim H."/>
            <person name="Kang H."/>
            <person name="Joh K."/>
        </authorList>
    </citation>
    <scope>NUCLEOTIDE SEQUENCE [LARGE SCALE GENOMIC DNA]</scope>
    <source>
        <strain evidence="2">HME7025</strain>
    </source>
</reference>
<dbReference type="RefSeq" id="WP_109324295.1">
    <property type="nucleotide sequence ID" value="NZ_CP029346.1"/>
</dbReference>
<organism evidence="1 2">
    <name type="scientific">Aquirufa nivalisilvae</name>
    <dbReference type="NCBI Taxonomy" id="2516557"/>
    <lineage>
        <taxon>Bacteria</taxon>
        <taxon>Pseudomonadati</taxon>
        <taxon>Bacteroidota</taxon>
        <taxon>Cytophagia</taxon>
        <taxon>Cytophagales</taxon>
        <taxon>Flectobacillaceae</taxon>
        <taxon>Aquirufa</taxon>
    </lineage>
</organism>
<name>A0A2S2DXY8_9BACT</name>
<protein>
    <submittedName>
        <fullName evidence="1">Uncharacterized protein</fullName>
    </submittedName>
</protein>
<dbReference type="EMBL" id="CP029346">
    <property type="protein sequence ID" value="AWL10203.1"/>
    <property type="molecule type" value="Genomic_DNA"/>
</dbReference>
<evidence type="ECO:0000313" key="1">
    <source>
        <dbReference type="EMBL" id="AWL10203.1"/>
    </source>
</evidence>
<dbReference type="OrthoDB" id="1132160at2"/>
<dbReference type="KEGG" id="psez:HME7025_02362"/>
<keyword evidence="2" id="KW-1185">Reference proteome</keyword>
<dbReference type="AlphaFoldDB" id="A0A2S2DXY8"/>
<sequence length="169" mass="19321">MGSGSTFRWILTVIFTLLIQVLFLRDLTIAYFAFCFLYVWPLIKAPIDTPPAYLMLGAFVLGWIVDVFYNTHGMHAFASVFIASLRSPIFRLLTPANGYDERSSVSLQEMRPLWFFSYLFLMLFCHHTLLFLLEASDFELVGISLLRGLSSCLLGILVFGILELFNLNK</sequence>
<evidence type="ECO:0000313" key="2">
    <source>
        <dbReference type="Proteomes" id="UP000245468"/>
    </source>
</evidence>
<gene>
    <name evidence="1" type="ORF">HME7025_02362</name>
</gene>